<dbReference type="AlphaFoldDB" id="A0A2T6ZHE6"/>
<comment type="caution">
    <text evidence="3">The sequence shown here is derived from an EMBL/GenBank/DDBJ whole genome shotgun (WGS) entry which is preliminary data.</text>
</comment>
<dbReference type="InterPro" id="IPR029063">
    <property type="entry name" value="SAM-dependent_MTases_sf"/>
</dbReference>
<dbReference type="SUPFAM" id="SSF53335">
    <property type="entry name" value="S-adenosyl-L-methionine-dependent methyltransferases"/>
    <property type="match status" value="1"/>
</dbReference>
<dbReference type="GO" id="GO:0032259">
    <property type="term" value="P:methylation"/>
    <property type="evidence" value="ECO:0007669"/>
    <property type="project" value="UniProtKB-KW"/>
</dbReference>
<accession>A0A2T6ZHE6</accession>
<dbReference type="Gene3D" id="3.40.50.150">
    <property type="entry name" value="Vaccinia Virus protein VP39"/>
    <property type="match status" value="1"/>
</dbReference>
<evidence type="ECO:0000313" key="3">
    <source>
        <dbReference type="EMBL" id="PUU74902.1"/>
    </source>
</evidence>
<proteinExistence type="predicted"/>
<dbReference type="PANTHER" id="PTHR43464:SF89">
    <property type="entry name" value="METHYLTRANSFERASE"/>
    <property type="match status" value="1"/>
</dbReference>
<feature type="domain" description="Methyltransferase type 12" evidence="2">
    <location>
        <begin position="74"/>
        <end position="177"/>
    </location>
</feature>
<dbReference type="GO" id="GO:0010420">
    <property type="term" value="F:polyprenyldihydroxybenzoate methyltransferase activity"/>
    <property type="evidence" value="ECO:0007669"/>
    <property type="project" value="TreeGrafter"/>
</dbReference>
<keyword evidence="3" id="KW-0808">Transferase</keyword>
<name>A0A2T6ZHE6_TUBBO</name>
<dbReference type="STRING" id="42251.A0A2T6ZHE6"/>
<dbReference type="EMBL" id="NESQ01000262">
    <property type="protein sequence ID" value="PUU74902.1"/>
    <property type="molecule type" value="Genomic_DNA"/>
</dbReference>
<evidence type="ECO:0000313" key="4">
    <source>
        <dbReference type="Proteomes" id="UP000244722"/>
    </source>
</evidence>
<evidence type="ECO:0000256" key="1">
    <source>
        <dbReference type="SAM" id="MobiDB-lite"/>
    </source>
</evidence>
<dbReference type="CDD" id="cd02440">
    <property type="entry name" value="AdoMet_MTases"/>
    <property type="match status" value="1"/>
</dbReference>
<sequence length="297" mass="33052">MSTEEAHSPVSPTSASSRRQSHQPPAQHLHREIWDANARTWDAAIGTTGNSFYRHLILPTALSLLCPLPEEKILELACGNGIFARKLAELGSQVWATDFSENMVKIARERTRGEAGRRVRYMRLDVTNEWELDGLVALAGSHLGFDGVICNMALMDISTLEPLANVLPRILKRNGRFVVTIMHPSFNSSGTGRHISVTEDPTTGRIGTLYSINVNRYLSIPPTKGEALPGQPRTQYYFHRPLHEILSVFFKGGLVMDGLLEPAFAGDHTEGGKELSWQNYSQIPPVLGFRLRRLLTN</sequence>
<dbReference type="InterPro" id="IPR013217">
    <property type="entry name" value="Methyltransf_12"/>
</dbReference>
<keyword evidence="3" id="KW-0489">Methyltransferase</keyword>
<keyword evidence="4" id="KW-1185">Reference proteome</keyword>
<gene>
    <name evidence="3" type="ORF">B9Z19DRAFT_391754</name>
</gene>
<reference evidence="3 4" key="1">
    <citation type="submission" date="2017-04" db="EMBL/GenBank/DDBJ databases">
        <title>Draft genome sequence of Tuber borchii Vittad., a whitish edible truffle.</title>
        <authorList>
            <consortium name="DOE Joint Genome Institute"/>
            <person name="Murat C."/>
            <person name="Kuo A."/>
            <person name="Barry K.W."/>
            <person name="Clum A."/>
            <person name="Dockter R.B."/>
            <person name="Fauchery L."/>
            <person name="Iotti M."/>
            <person name="Kohler A."/>
            <person name="Labutti K."/>
            <person name="Lindquist E.A."/>
            <person name="Lipzen A."/>
            <person name="Ohm R.A."/>
            <person name="Wang M."/>
            <person name="Grigoriev I.V."/>
            <person name="Zambonelli A."/>
            <person name="Martin F.M."/>
        </authorList>
    </citation>
    <scope>NUCLEOTIDE SEQUENCE [LARGE SCALE GENOMIC DNA]</scope>
    <source>
        <strain evidence="3 4">Tbo3840</strain>
    </source>
</reference>
<dbReference type="PANTHER" id="PTHR43464">
    <property type="entry name" value="METHYLTRANSFERASE"/>
    <property type="match status" value="1"/>
</dbReference>
<organism evidence="3 4">
    <name type="scientific">Tuber borchii</name>
    <name type="common">White truffle</name>
    <dbReference type="NCBI Taxonomy" id="42251"/>
    <lineage>
        <taxon>Eukaryota</taxon>
        <taxon>Fungi</taxon>
        <taxon>Dikarya</taxon>
        <taxon>Ascomycota</taxon>
        <taxon>Pezizomycotina</taxon>
        <taxon>Pezizomycetes</taxon>
        <taxon>Pezizales</taxon>
        <taxon>Tuberaceae</taxon>
        <taxon>Tuber</taxon>
    </lineage>
</organism>
<dbReference type="OrthoDB" id="6329284at2759"/>
<feature type="compositionally biased region" description="Polar residues" evidence="1">
    <location>
        <begin position="10"/>
        <end position="24"/>
    </location>
</feature>
<feature type="region of interest" description="Disordered" evidence="1">
    <location>
        <begin position="1"/>
        <end position="28"/>
    </location>
</feature>
<dbReference type="Proteomes" id="UP000244722">
    <property type="component" value="Unassembled WGS sequence"/>
</dbReference>
<protein>
    <submittedName>
        <fullName evidence="3">S-adenosyl-L-methionine-dependent methyltransferase</fullName>
    </submittedName>
</protein>
<dbReference type="Pfam" id="PF08242">
    <property type="entry name" value="Methyltransf_12"/>
    <property type="match status" value="1"/>
</dbReference>
<evidence type="ECO:0000259" key="2">
    <source>
        <dbReference type="Pfam" id="PF08242"/>
    </source>
</evidence>